<dbReference type="PANTHER" id="PTHR44329">
    <property type="entry name" value="SERINE/THREONINE-PROTEIN KINASE TNNI3K-RELATED"/>
    <property type="match status" value="1"/>
</dbReference>
<feature type="compositionally biased region" description="Polar residues" evidence="1">
    <location>
        <begin position="366"/>
        <end position="396"/>
    </location>
</feature>
<dbReference type="Gene3D" id="1.10.533.10">
    <property type="entry name" value="Death Domain, Fas"/>
    <property type="match status" value="1"/>
</dbReference>
<evidence type="ECO:0000256" key="1">
    <source>
        <dbReference type="SAM" id="MobiDB-lite"/>
    </source>
</evidence>
<organism evidence="4 5">
    <name type="scientific">Coilia grayii</name>
    <name type="common">Gray's grenadier anchovy</name>
    <dbReference type="NCBI Taxonomy" id="363190"/>
    <lineage>
        <taxon>Eukaryota</taxon>
        <taxon>Metazoa</taxon>
        <taxon>Chordata</taxon>
        <taxon>Craniata</taxon>
        <taxon>Vertebrata</taxon>
        <taxon>Euteleostomi</taxon>
        <taxon>Actinopterygii</taxon>
        <taxon>Neopterygii</taxon>
        <taxon>Teleostei</taxon>
        <taxon>Clupei</taxon>
        <taxon>Clupeiformes</taxon>
        <taxon>Clupeoidei</taxon>
        <taxon>Engraulidae</taxon>
        <taxon>Coilinae</taxon>
        <taxon>Coilia</taxon>
    </lineage>
</organism>
<evidence type="ECO:0000259" key="2">
    <source>
        <dbReference type="PROSITE" id="PS50011"/>
    </source>
</evidence>
<dbReference type="InterPro" id="IPR001315">
    <property type="entry name" value="CARD"/>
</dbReference>
<dbReference type="SUPFAM" id="SSF56112">
    <property type="entry name" value="Protein kinase-like (PK-like)"/>
    <property type="match status" value="1"/>
</dbReference>
<dbReference type="PANTHER" id="PTHR44329:SF143">
    <property type="entry name" value="RECEPTOR INTERACTING SERINE_THREONINE KINASE 2"/>
    <property type="match status" value="1"/>
</dbReference>
<dbReference type="GO" id="GO:0031349">
    <property type="term" value="P:positive regulation of defense response"/>
    <property type="evidence" value="ECO:0007669"/>
    <property type="project" value="UniProtKB-ARBA"/>
</dbReference>
<dbReference type="PROSITE" id="PS50209">
    <property type="entry name" value="CARD"/>
    <property type="match status" value="1"/>
</dbReference>
<evidence type="ECO:0000313" key="4">
    <source>
        <dbReference type="EMBL" id="KAL2089047.1"/>
    </source>
</evidence>
<evidence type="ECO:0000313" key="5">
    <source>
        <dbReference type="Proteomes" id="UP001591681"/>
    </source>
</evidence>
<gene>
    <name evidence="4" type="ORF">ACEWY4_015946</name>
</gene>
<dbReference type="PROSITE" id="PS51257">
    <property type="entry name" value="PROKAR_LIPOPROTEIN"/>
    <property type="match status" value="1"/>
</dbReference>
<protein>
    <recommendedName>
        <fullName evidence="6">Protein kinase domain-containing protein</fullName>
    </recommendedName>
</protein>
<dbReference type="PROSITE" id="PS50011">
    <property type="entry name" value="PROTEIN_KINASE_DOM"/>
    <property type="match status" value="1"/>
</dbReference>
<dbReference type="Pfam" id="PF07714">
    <property type="entry name" value="PK_Tyr_Ser-Thr"/>
    <property type="match status" value="1"/>
</dbReference>
<evidence type="ECO:0008006" key="6">
    <source>
        <dbReference type="Google" id="ProtNLM"/>
    </source>
</evidence>
<dbReference type="SUPFAM" id="SSF47986">
    <property type="entry name" value="DEATH domain"/>
    <property type="match status" value="1"/>
</dbReference>
<feature type="domain" description="Protein kinase" evidence="2">
    <location>
        <begin position="14"/>
        <end position="277"/>
    </location>
</feature>
<dbReference type="InterPro" id="IPR011029">
    <property type="entry name" value="DEATH-like_dom_sf"/>
</dbReference>
<dbReference type="Gene3D" id="1.10.510.10">
    <property type="entry name" value="Transferase(Phosphotransferase) domain 1"/>
    <property type="match status" value="1"/>
</dbReference>
<feature type="region of interest" description="Disordered" evidence="1">
    <location>
        <begin position="333"/>
        <end position="465"/>
    </location>
</feature>
<reference evidence="4 5" key="1">
    <citation type="submission" date="2024-09" db="EMBL/GenBank/DDBJ databases">
        <title>A chromosome-level genome assembly of Gray's grenadier anchovy, Coilia grayii.</title>
        <authorList>
            <person name="Fu Z."/>
        </authorList>
    </citation>
    <scope>NUCLEOTIDE SEQUENCE [LARGE SCALE GENOMIC DNA]</scope>
    <source>
        <strain evidence="4">G4</strain>
        <tissue evidence="4">Muscle</tissue>
    </source>
</reference>
<evidence type="ECO:0000259" key="3">
    <source>
        <dbReference type="PROSITE" id="PS50209"/>
    </source>
</evidence>
<dbReference type="Proteomes" id="UP001591681">
    <property type="component" value="Unassembled WGS sequence"/>
</dbReference>
<accession>A0ABD1JQB1</accession>
<sequence length="558" mass="61353">MAHLGRLPQIEEREIQSLTLAATSAGACLRGRYSRTGQRVAVKLLPNPPSHRGDWVKQEKVKSQPHHVYSERVLVPIGVYQTSMLTGVVWEWMAEGSLHSLLCEKKLHREIPVCLRLRILLDVAEGLSYLHSIPLPHLALTATHVLFDQQYRAKLCDWGLSDFCPREKLRPCYRNLPYVPPESLQDNGSTVKADMYSFGVLSWETLNIRQAPQDFAQLQMLYGTGQCVEQGSQGNLLPEDTPNVHALTELVLRCWNSDPESRPSAEDCILDLRKALLTFDPVAPGKAALNLKKSKERALLGCKDLPAWEIPIELNNLEMNFSDNKYMRSKTLAMDIPRPSRQTTTSVGSSPSKSPPLPSSPRTGHPISSSSGLNQTFPGSELSGCSSVHNNPTLQCTGKGWDISPPRHSPSPTSKSPSPSSKSPSPLSKSPSRPGSSSSPTQPTHSQSRSRNQGQPGSSPPRRRLSCRSLLLERRELIVRGMTEGRLNHLLDVLRARRALSYEAYEIITATVTLAARTRSLLDTCCCLGEKVAALVALTLGLVSTTTTTTPTTTASTR</sequence>
<name>A0ABD1JQB1_9TELE</name>
<feature type="domain" description="CARD" evidence="3">
    <location>
        <begin position="463"/>
        <end position="524"/>
    </location>
</feature>
<feature type="compositionally biased region" description="Low complexity" evidence="1">
    <location>
        <begin position="404"/>
        <end position="450"/>
    </location>
</feature>
<dbReference type="InterPro" id="IPR051681">
    <property type="entry name" value="Ser/Thr_Kinases-Pseudokinases"/>
</dbReference>
<keyword evidence="5" id="KW-1185">Reference proteome</keyword>
<proteinExistence type="predicted"/>
<comment type="caution">
    <text evidence="4">The sequence shown here is derived from an EMBL/GenBank/DDBJ whole genome shotgun (WGS) entry which is preliminary data.</text>
</comment>
<dbReference type="InterPro" id="IPR001245">
    <property type="entry name" value="Ser-Thr/Tyr_kinase_cat_dom"/>
</dbReference>
<dbReference type="InterPro" id="IPR011009">
    <property type="entry name" value="Kinase-like_dom_sf"/>
</dbReference>
<dbReference type="EMBL" id="JBHFQA010000013">
    <property type="protein sequence ID" value="KAL2089047.1"/>
    <property type="molecule type" value="Genomic_DNA"/>
</dbReference>
<dbReference type="InterPro" id="IPR000719">
    <property type="entry name" value="Prot_kinase_dom"/>
</dbReference>
<dbReference type="AlphaFoldDB" id="A0ABD1JQB1"/>
<dbReference type="GO" id="GO:0043123">
    <property type="term" value="P:positive regulation of canonical NF-kappaB signal transduction"/>
    <property type="evidence" value="ECO:0007669"/>
    <property type="project" value="UniProtKB-ARBA"/>
</dbReference>